<dbReference type="OrthoDB" id="5192327at2"/>
<dbReference type="KEGG" id="kphy:AOZ06_04755"/>
<dbReference type="AlphaFoldDB" id="A0A0N9HWE9"/>
<dbReference type="EMBL" id="CP012752">
    <property type="protein sequence ID" value="ALG06324.1"/>
    <property type="molecule type" value="Genomic_DNA"/>
</dbReference>
<evidence type="ECO:0000313" key="2">
    <source>
        <dbReference type="Proteomes" id="UP000063699"/>
    </source>
</evidence>
<gene>
    <name evidence="1" type="ORF">AOZ06_04755</name>
</gene>
<evidence type="ECO:0000313" key="1">
    <source>
        <dbReference type="EMBL" id="ALG06324.1"/>
    </source>
</evidence>
<protein>
    <submittedName>
        <fullName evidence="1">Uncharacterized protein</fullName>
    </submittedName>
</protein>
<dbReference type="Pfam" id="PF25735">
    <property type="entry name" value="Phage_L5_gp82"/>
    <property type="match status" value="1"/>
</dbReference>
<dbReference type="RefSeq" id="WP_054288300.1">
    <property type="nucleotide sequence ID" value="NZ_CP012752.1"/>
</dbReference>
<reference evidence="1 2" key="1">
    <citation type="submission" date="2015-07" db="EMBL/GenBank/DDBJ databases">
        <title>Genome sequencing of Kibdelosporangium phytohabitans.</title>
        <authorList>
            <person name="Qin S."/>
            <person name="Xing K."/>
        </authorList>
    </citation>
    <scope>NUCLEOTIDE SEQUENCE [LARGE SCALE GENOMIC DNA]</scope>
    <source>
        <strain evidence="1 2">KLBMP1111</strain>
    </source>
</reference>
<organism evidence="1 2">
    <name type="scientific">Kibdelosporangium phytohabitans</name>
    <dbReference type="NCBI Taxonomy" id="860235"/>
    <lineage>
        <taxon>Bacteria</taxon>
        <taxon>Bacillati</taxon>
        <taxon>Actinomycetota</taxon>
        <taxon>Actinomycetes</taxon>
        <taxon>Pseudonocardiales</taxon>
        <taxon>Pseudonocardiaceae</taxon>
        <taxon>Kibdelosporangium</taxon>
    </lineage>
</organism>
<dbReference type="InterPro" id="IPR058002">
    <property type="entry name" value="Gp82"/>
</dbReference>
<dbReference type="Proteomes" id="UP000063699">
    <property type="component" value="Chromosome"/>
</dbReference>
<proteinExistence type="predicted"/>
<keyword evidence="2" id="KW-1185">Reference proteome</keyword>
<name>A0A0N9HWE9_9PSEU</name>
<accession>A0A0N9HWE9</accession>
<sequence>MSTKLIYGRRVRVHVNLHLQRLSVVNPSTQRVIAYVDDIILTEVEFRYQPACVERVRARNVRAVCAYALGRHESTNTNPGVHGRRVRYNPFELPYFHDPVTGERVDRASRVLFVNLRAYVVD</sequence>